<comment type="caution">
    <text evidence="3">The sequence shown here is derived from an EMBL/GenBank/DDBJ whole genome shotgun (WGS) entry which is preliminary data.</text>
</comment>
<dbReference type="InParanoid" id="A0A151GDH9"/>
<dbReference type="AlphaFoldDB" id="A0A151GDH9"/>
<feature type="compositionally biased region" description="Polar residues" evidence="2">
    <location>
        <begin position="40"/>
        <end position="52"/>
    </location>
</feature>
<keyword evidence="4" id="KW-1185">Reference proteome</keyword>
<dbReference type="EMBL" id="LAYC01000003">
    <property type="protein sequence ID" value="KYK55135.1"/>
    <property type="molecule type" value="Genomic_DNA"/>
</dbReference>
<keyword evidence="1" id="KW-0539">Nucleus</keyword>
<dbReference type="STRING" id="98403.A0A151GDH9"/>
<evidence type="ECO:0000313" key="3">
    <source>
        <dbReference type="EMBL" id="KYK55135.1"/>
    </source>
</evidence>
<protein>
    <recommendedName>
        <fullName evidence="5">Transcription factor domain-containing protein</fullName>
    </recommendedName>
</protein>
<proteinExistence type="predicted"/>
<evidence type="ECO:0000256" key="1">
    <source>
        <dbReference type="ARBA" id="ARBA00023242"/>
    </source>
</evidence>
<organism evidence="3 4">
    <name type="scientific">Drechmeria coniospora</name>
    <name type="common">Nematophagous fungus</name>
    <name type="synonym">Meria coniospora</name>
    <dbReference type="NCBI Taxonomy" id="98403"/>
    <lineage>
        <taxon>Eukaryota</taxon>
        <taxon>Fungi</taxon>
        <taxon>Dikarya</taxon>
        <taxon>Ascomycota</taxon>
        <taxon>Pezizomycotina</taxon>
        <taxon>Sordariomycetes</taxon>
        <taxon>Hypocreomycetidae</taxon>
        <taxon>Hypocreales</taxon>
        <taxon>Ophiocordycipitaceae</taxon>
        <taxon>Drechmeria</taxon>
    </lineage>
</organism>
<dbReference type="RefSeq" id="XP_040654487.1">
    <property type="nucleotide sequence ID" value="XM_040804383.1"/>
</dbReference>
<accession>A0A151GDH9</accession>
<name>A0A151GDH9_DRECN</name>
<dbReference type="Pfam" id="PF11951">
    <property type="entry name" value="Fungal_trans_2"/>
    <property type="match status" value="1"/>
</dbReference>
<dbReference type="InterPro" id="IPR021858">
    <property type="entry name" value="Fun_TF"/>
</dbReference>
<feature type="region of interest" description="Disordered" evidence="2">
    <location>
        <begin position="1"/>
        <end position="52"/>
    </location>
</feature>
<dbReference type="GeneID" id="63719740"/>
<gene>
    <name evidence="3" type="ORF">DCS_07097</name>
</gene>
<evidence type="ECO:0000256" key="2">
    <source>
        <dbReference type="SAM" id="MobiDB-lite"/>
    </source>
</evidence>
<dbReference type="Proteomes" id="UP000076580">
    <property type="component" value="Chromosome 03"/>
</dbReference>
<sequence>MDGTLSLYRPAKRTKRDASWDVDNTIHQSSENGRQHAKSLPSSSCPDFAQGSTALHAHDPRQEHHQQEPRYQQGPEHAGVLVMASTPTPESQNRSWLLARSGMHHDSWMWPASPQMPPHPPIVLTLQPSLPADGLPVGVSADVPESTVLPPSSSQAPSLPHSGVTAVDVDPSASPSSGSLIYPHSQKHPHHLLEETDIFGANDFHRFPTTHQPPRWPAGRNILLSPFKDCVGNFGQNHNHRFNRPSDGKVNGYIKFNWPKQRPSAPPSLDRPLPGAISSDGVKSAVPFFKPRTRSKFMTKFEFNLNNSSTATSSTATKMIAPDFEHPDEDYTALLHGPVSSEISAVSGVQYGPDLPEAKPNQMVTIGAPQKVPELFGLDAKMDAVDRRFWMFYIRNWCPGRSVLEETNLWLKDFAAMHKSDGVRAAVQSLAGIYIYDYQPTDTVRTRVNERFHEAESRLTCLLEDPMTGRDEAQANELITIAAILSMQDIVLTERRLRKPHNPRWLLGFKQGEAFLHATDKGLRFWNRSNAQISSLRVSQSIIVGRAVILAQPMMMLPPPHEFNPEQEVSRFGWLLYGTEQDMYQIHGGCGFSKKLLHIISQITYCAARLQQDPENIIVPMTTQYLLDELLQMRQGTYEVNHWDNSEPPESFMLWGSAKAGPTVLEWVRSAPDDYELESSVEMTYVTAEAWRLTVIIYLKCRVLRLPRNHPDVVENLSDLAKCIRIMPTSGYIFTAQAPLFPVFLLGMLATKWEHKQVSKTWFDEVISTPVRSSVPPLYEVLGRIWQWIDTEIDQPPLPTSVDAQPIGKRHAWWEQLVENVNNREDEVLCLT</sequence>
<reference evidence="3 4" key="1">
    <citation type="journal article" date="2016" name="Sci. Rep.">
        <title>Insights into Adaptations to a Near-Obligate Nematode Endoparasitic Lifestyle from the Finished Genome of Drechmeria coniospora.</title>
        <authorList>
            <person name="Zhang L."/>
            <person name="Zhou Z."/>
            <person name="Guo Q."/>
            <person name="Fokkens L."/>
            <person name="Miskei M."/>
            <person name="Pocsi I."/>
            <person name="Zhang W."/>
            <person name="Chen M."/>
            <person name="Wang L."/>
            <person name="Sun Y."/>
            <person name="Donzelli B.G."/>
            <person name="Gibson D.M."/>
            <person name="Nelson D.R."/>
            <person name="Luo J.G."/>
            <person name="Rep M."/>
            <person name="Liu H."/>
            <person name="Yang S."/>
            <person name="Wang J."/>
            <person name="Krasnoff S.B."/>
            <person name="Xu Y."/>
            <person name="Molnar I."/>
            <person name="Lin M."/>
        </authorList>
    </citation>
    <scope>NUCLEOTIDE SEQUENCE [LARGE SCALE GENOMIC DNA]</scope>
    <source>
        <strain evidence="3 4">ARSEF 6962</strain>
    </source>
</reference>
<evidence type="ECO:0000313" key="4">
    <source>
        <dbReference type="Proteomes" id="UP000076580"/>
    </source>
</evidence>
<evidence type="ECO:0008006" key="5">
    <source>
        <dbReference type="Google" id="ProtNLM"/>
    </source>
</evidence>